<dbReference type="KEGG" id="qsa:O6P43_007737"/>
<protein>
    <submittedName>
        <fullName evidence="3">Transmembrane protein</fullName>
    </submittedName>
</protein>
<gene>
    <name evidence="3" type="ORF">O6P43_007737</name>
</gene>
<keyword evidence="2" id="KW-1133">Transmembrane helix</keyword>
<reference evidence="3" key="1">
    <citation type="journal article" date="2023" name="Science">
        <title>Elucidation of the pathway for biosynthesis of saponin adjuvants from the soapbark tree.</title>
        <authorList>
            <person name="Reed J."/>
            <person name="Orme A."/>
            <person name="El-Demerdash A."/>
            <person name="Owen C."/>
            <person name="Martin L.B.B."/>
            <person name="Misra R.C."/>
            <person name="Kikuchi S."/>
            <person name="Rejzek M."/>
            <person name="Martin A.C."/>
            <person name="Harkess A."/>
            <person name="Leebens-Mack J."/>
            <person name="Louveau T."/>
            <person name="Stephenson M.J."/>
            <person name="Osbourn A."/>
        </authorList>
    </citation>
    <scope>NUCLEOTIDE SEQUENCE</scope>
    <source>
        <strain evidence="3">S10</strain>
    </source>
</reference>
<evidence type="ECO:0000313" key="3">
    <source>
        <dbReference type="EMBL" id="KAJ7978238.1"/>
    </source>
</evidence>
<keyword evidence="2 3" id="KW-0812">Transmembrane</keyword>
<proteinExistence type="predicted"/>
<dbReference type="PANTHER" id="PTHR37198">
    <property type="entry name" value="NUCLEOLIN"/>
    <property type="match status" value="1"/>
</dbReference>
<keyword evidence="4" id="KW-1185">Reference proteome</keyword>
<evidence type="ECO:0000256" key="1">
    <source>
        <dbReference type="SAM" id="MobiDB-lite"/>
    </source>
</evidence>
<dbReference type="PANTHER" id="PTHR37198:SF1">
    <property type="entry name" value="NUCLEOLIN"/>
    <property type="match status" value="1"/>
</dbReference>
<organism evidence="3 4">
    <name type="scientific">Quillaja saponaria</name>
    <name type="common">Soap bark tree</name>
    <dbReference type="NCBI Taxonomy" id="32244"/>
    <lineage>
        <taxon>Eukaryota</taxon>
        <taxon>Viridiplantae</taxon>
        <taxon>Streptophyta</taxon>
        <taxon>Embryophyta</taxon>
        <taxon>Tracheophyta</taxon>
        <taxon>Spermatophyta</taxon>
        <taxon>Magnoliopsida</taxon>
        <taxon>eudicotyledons</taxon>
        <taxon>Gunneridae</taxon>
        <taxon>Pentapetalae</taxon>
        <taxon>rosids</taxon>
        <taxon>fabids</taxon>
        <taxon>Fabales</taxon>
        <taxon>Quillajaceae</taxon>
        <taxon>Quillaja</taxon>
    </lineage>
</organism>
<comment type="caution">
    <text evidence="3">The sequence shown here is derived from an EMBL/GenBank/DDBJ whole genome shotgun (WGS) entry which is preliminary data.</text>
</comment>
<feature type="transmembrane region" description="Helical" evidence="2">
    <location>
        <begin position="35"/>
        <end position="60"/>
    </location>
</feature>
<name>A0AAD7QB83_QUISA</name>
<dbReference type="AlphaFoldDB" id="A0AAD7QB83"/>
<keyword evidence="2" id="KW-0472">Membrane</keyword>
<evidence type="ECO:0000256" key="2">
    <source>
        <dbReference type="SAM" id="Phobius"/>
    </source>
</evidence>
<dbReference type="EMBL" id="JARAOO010000003">
    <property type="protein sequence ID" value="KAJ7978238.1"/>
    <property type="molecule type" value="Genomic_DNA"/>
</dbReference>
<feature type="region of interest" description="Disordered" evidence="1">
    <location>
        <begin position="183"/>
        <end position="205"/>
    </location>
</feature>
<sequence length="642" mass="70988">MEEPDEDWNTQYSSEADGGKVSWMLNKGMRLGKQILVTGFVISAAPVVLPPLLVISAIGFACSVPSGVFLASHTCTEKLLSKLLPIPRSPRPLLDYGTVSDVEEEEERGEPEEVDFKGGINMEKEKEELQEETKRGIEMRIEMIDNGNDYNEENNVVSGSDYGQGVMQKDELEQLEDSNNVVDENGHEDPDGSYMGQKEGASLTGPCDEKLERLTEDEMEEPLIEETLGEQPAIGEHGVVITIEGIDKIVDMVEEFETPFEVTSVALDKFSNEDRVSNIEEEDLVRETKGLLERIRDEGNATDGIKENLGGANNGDQKIGSNVENIEIPSEEKDACTMGAMEREAKIEIPSEEKDACTMGAMEREARVLKKYPDSKYVENMDTVQIEVESTEYVTVISGGNDNNIVDTEKPLVETLGILNVEGDASEKIPSGGLLEGRQGVDILIAERQVDVKSKTTNEQGNIEEEQKPLVDGPTALGEERAENHIAGGVISSAYADTREIADESGFYLFEEKHVDGQEYSHRIYVMHEEPSNYMSDEYTDTVELPVSSVVHEFTHTEFYSGKDNSVSSNEVMLSEEKIWDQIEAVRTIVGYKGGGHDSCIEELKALYIFTGVEPPASFKDTSDLVEVNIKLSFLMSIVGVK</sequence>
<evidence type="ECO:0000313" key="4">
    <source>
        <dbReference type="Proteomes" id="UP001163823"/>
    </source>
</evidence>
<dbReference type="Proteomes" id="UP001163823">
    <property type="component" value="Chromosome 3"/>
</dbReference>
<accession>A0AAD7QB83</accession>